<dbReference type="OrthoDB" id="3625434at2"/>
<evidence type="ECO:0000313" key="1">
    <source>
        <dbReference type="EMBL" id="TDP96593.1"/>
    </source>
</evidence>
<name>A0A4R6SAP3_LABRH</name>
<dbReference type="AlphaFoldDB" id="A0A4R6SAP3"/>
<comment type="caution">
    <text evidence="1">The sequence shown here is derived from an EMBL/GenBank/DDBJ whole genome shotgun (WGS) entry which is preliminary data.</text>
</comment>
<dbReference type="Proteomes" id="UP000295444">
    <property type="component" value="Unassembled WGS sequence"/>
</dbReference>
<gene>
    <name evidence="1" type="ORF">EV186_104581</name>
</gene>
<keyword evidence="2" id="KW-1185">Reference proteome</keyword>
<evidence type="ECO:0000313" key="2">
    <source>
        <dbReference type="Proteomes" id="UP000295444"/>
    </source>
</evidence>
<accession>A0A4R6SAP3</accession>
<dbReference type="RefSeq" id="WP_133851924.1">
    <property type="nucleotide sequence ID" value="NZ_SNXZ01000004.1"/>
</dbReference>
<proteinExistence type="predicted"/>
<sequence length="72" mass="7785">MTEHPILLLRLKRGVVGESQRTLHVVPVPETSGLRAYCGLVIDPAAADAFPEPEGQPCFECLMYAPVPGLRA</sequence>
<protein>
    <submittedName>
        <fullName evidence="1">Uncharacterized protein</fullName>
    </submittedName>
</protein>
<organism evidence="1 2">
    <name type="scientific">Labedaea rhizosphaerae</name>
    <dbReference type="NCBI Taxonomy" id="598644"/>
    <lineage>
        <taxon>Bacteria</taxon>
        <taxon>Bacillati</taxon>
        <taxon>Actinomycetota</taxon>
        <taxon>Actinomycetes</taxon>
        <taxon>Pseudonocardiales</taxon>
        <taxon>Pseudonocardiaceae</taxon>
        <taxon>Labedaea</taxon>
    </lineage>
</organism>
<reference evidence="1 2" key="1">
    <citation type="submission" date="2019-03" db="EMBL/GenBank/DDBJ databases">
        <title>Genomic Encyclopedia of Type Strains, Phase IV (KMG-IV): sequencing the most valuable type-strain genomes for metagenomic binning, comparative biology and taxonomic classification.</title>
        <authorList>
            <person name="Goeker M."/>
        </authorList>
    </citation>
    <scope>NUCLEOTIDE SEQUENCE [LARGE SCALE GENOMIC DNA]</scope>
    <source>
        <strain evidence="1 2">DSM 45361</strain>
    </source>
</reference>
<dbReference type="EMBL" id="SNXZ01000004">
    <property type="protein sequence ID" value="TDP96593.1"/>
    <property type="molecule type" value="Genomic_DNA"/>
</dbReference>